<protein>
    <recommendedName>
        <fullName evidence="3">SprT-like domain-containing protein</fullName>
    </recommendedName>
</protein>
<evidence type="ECO:0000313" key="2">
    <source>
        <dbReference type="Proteomes" id="UP000027821"/>
    </source>
</evidence>
<reference evidence="1 2" key="1">
    <citation type="submission" date="2014-04" db="EMBL/GenBank/DDBJ databases">
        <title>Characterization and application of a salt tolerant electro-active bacterium.</title>
        <authorList>
            <person name="Yang L."/>
            <person name="Wei S."/>
            <person name="Tay Q.X.M."/>
        </authorList>
    </citation>
    <scope>NUCLEOTIDE SEQUENCE [LARGE SCALE GENOMIC DNA]</scope>
    <source>
        <strain evidence="1 2">LY1</strain>
    </source>
</reference>
<sequence length="222" mass="24620">MVCIGIDCSIYSGGSISRTECQFNGGGGGSGPPGSFCDDTNCNEFPSPGSGPPLNEELIINNLKDPCAREIFQSIGNASKINSPFETGNSNPLAYIDFASEIYKMFAESKNFNLIISNTEVQGKTGITTSIFNSSNGKKEVHIILSNDYLNKATRLSIARTIIHEMVHGYIIYELNNQNYEFSYHFDENYSKYKTSNRAHHEFMGAYVDMIAFSLKKMGFNF</sequence>
<dbReference type="Proteomes" id="UP000027821">
    <property type="component" value="Unassembled WGS sequence"/>
</dbReference>
<dbReference type="GO" id="GO:0006950">
    <property type="term" value="P:response to stress"/>
    <property type="evidence" value="ECO:0007669"/>
    <property type="project" value="UniProtKB-ARBA"/>
</dbReference>
<keyword evidence="2" id="KW-1185">Reference proteome</keyword>
<organism evidence="1 2">
    <name type="scientific">Anditalea andensis</name>
    <dbReference type="NCBI Taxonomy" id="1048983"/>
    <lineage>
        <taxon>Bacteria</taxon>
        <taxon>Pseudomonadati</taxon>
        <taxon>Bacteroidota</taxon>
        <taxon>Cytophagia</taxon>
        <taxon>Cytophagales</taxon>
        <taxon>Cytophagaceae</taxon>
        <taxon>Anditalea</taxon>
    </lineage>
</organism>
<name>A0A074L461_9BACT</name>
<gene>
    <name evidence="1" type="ORF">EL17_02685</name>
</gene>
<dbReference type="AlphaFoldDB" id="A0A074L461"/>
<evidence type="ECO:0000313" key="1">
    <source>
        <dbReference type="EMBL" id="KEO74598.1"/>
    </source>
</evidence>
<comment type="caution">
    <text evidence="1">The sequence shown here is derived from an EMBL/GenBank/DDBJ whole genome shotgun (WGS) entry which is preliminary data.</text>
</comment>
<dbReference type="STRING" id="1048983.EL17_02685"/>
<accession>A0A074L461</accession>
<dbReference type="OrthoDB" id="965812at2"/>
<dbReference type="RefSeq" id="WP_035070504.1">
    <property type="nucleotide sequence ID" value="NZ_JMIH01000014.1"/>
</dbReference>
<evidence type="ECO:0008006" key="3">
    <source>
        <dbReference type="Google" id="ProtNLM"/>
    </source>
</evidence>
<proteinExistence type="predicted"/>
<dbReference type="EMBL" id="JMIH01000014">
    <property type="protein sequence ID" value="KEO74598.1"/>
    <property type="molecule type" value="Genomic_DNA"/>
</dbReference>